<comment type="caution">
    <text evidence="5">The sequence shown here is derived from an EMBL/GenBank/DDBJ whole genome shotgun (WGS) entry which is preliminary data.</text>
</comment>
<proteinExistence type="predicted"/>
<evidence type="ECO:0000313" key="6">
    <source>
        <dbReference type="Proteomes" id="UP000612746"/>
    </source>
</evidence>
<dbReference type="OrthoDB" id="9971592at2759"/>
<dbReference type="InterPro" id="IPR009069">
    <property type="entry name" value="Cys_alpha_HP_mot_SF"/>
</dbReference>
<dbReference type="Proteomes" id="UP000612746">
    <property type="component" value="Unassembled WGS sequence"/>
</dbReference>
<evidence type="ECO:0000313" key="5">
    <source>
        <dbReference type="EMBL" id="KAG2185459.1"/>
    </source>
</evidence>
<comment type="function">
    <text evidence="1">Required for the assembly of cytochrome c oxidase.</text>
</comment>
<dbReference type="EMBL" id="JAEPRA010000005">
    <property type="protein sequence ID" value="KAG2185459.1"/>
    <property type="molecule type" value="Genomic_DNA"/>
</dbReference>
<dbReference type="Gene3D" id="1.10.287.1130">
    <property type="entry name" value="CytochromE C oxidase copper chaperone"/>
    <property type="match status" value="1"/>
</dbReference>
<reference evidence="5" key="1">
    <citation type="submission" date="2020-12" db="EMBL/GenBank/DDBJ databases">
        <title>Metabolic potential, ecology and presence of endohyphal bacteria is reflected in genomic diversity of Mucoromycotina.</title>
        <authorList>
            <person name="Muszewska A."/>
            <person name="Okrasinska A."/>
            <person name="Steczkiewicz K."/>
            <person name="Drgas O."/>
            <person name="Orlowska M."/>
            <person name="Perlinska-Lenart U."/>
            <person name="Aleksandrzak-Piekarczyk T."/>
            <person name="Szatraj K."/>
            <person name="Zielenkiewicz U."/>
            <person name="Pilsyk S."/>
            <person name="Malc E."/>
            <person name="Mieczkowski P."/>
            <person name="Kruszewska J.S."/>
            <person name="Biernat P."/>
            <person name="Pawlowska J."/>
        </authorList>
    </citation>
    <scope>NUCLEOTIDE SEQUENCE</scope>
    <source>
        <strain evidence="5">WA0000051536</strain>
    </source>
</reference>
<keyword evidence="6" id="KW-1185">Reference proteome</keyword>
<dbReference type="GO" id="GO:0005758">
    <property type="term" value="C:mitochondrial intermembrane space"/>
    <property type="evidence" value="ECO:0007669"/>
    <property type="project" value="UniProtKB-SubCell"/>
</dbReference>
<organism evidence="5 6">
    <name type="scientific">Umbelopsis vinacea</name>
    <dbReference type="NCBI Taxonomy" id="44442"/>
    <lineage>
        <taxon>Eukaryota</taxon>
        <taxon>Fungi</taxon>
        <taxon>Fungi incertae sedis</taxon>
        <taxon>Mucoromycota</taxon>
        <taxon>Mucoromycotina</taxon>
        <taxon>Umbelopsidomycetes</taxon>
        <taxon>Umbelopsidales</taxon>
        <taxon>Umbelopsidaceae</taxon>
        <taxon>Umbelopsis</taxon>
    </lineage>
</organism>
<sequence length="117" mass="13829">MKVGCTSTAYRKAFPPFLHSTWSPGIVPTMPLTRPPPPPPKPVFDEFSTPPDFNDNFKKKETTKYMNPCQVEEKESMRCLDKNNYDKSKCEYFFLQYRECKKKWLADRKKLRQQGQL</sequence>
<dbReference type="InterPro" id="IPR051040">
    <property type="entry name" value="COX23"/>
</dbReference>
<evidence type="ECO:0000256" key="1">
    <source>
        <dbReference type="ARBA" id="ARBA00003875"/>
    </source>
</evidence>
<dbReference type="PANTHER" id="PTHR46811:SF1">
    <property type="entry name" value="COILED-COIL-HELIX-COILED-COIL-HELIX DOMAIN-CONTAINING PROTEIN 7"/>
    <property type="match status" value="1"/>
</dbReference>
<evidence type="ECO:0000256" key="3">
    <source>
        <dbReference type="ARBA" id="ARBA00023128"/>
    </source>
</evidence>
<keyword evidence="3" id="KW-0496">Mitochondrion</keyword>
<evidence type="ECO:0008006" key="7">
    <source>
        <dbReference type="Google" id="ProtNLM"/>
    </source>
</evidence>
<accession>A0A8H7Q2Y2</accession>
<dbReference type="AlphaFoldDB" id="A0A8H7Q2Y2"/>
<evidence type="ECO:0000256" key="2">
    <source>
        <dbReference type="ARBA" id="ARBA00004569"/>
    </source>
</evidence>
<dbReference type="PANTHER" id="PTHR46811">
    <property type="entry name" value="COILED-COIL-HELIX-COILED-COIL-HELIX DOMAIN-CONTAINING PROTEIN 7"/>
    <property type="match status" value="1"/>
</dbReference>
<protein>
    <recommendedName>
        <fullName evidence="7">CHCH domain-containing protein</fullName>
    </recommendedName>
</protein>
<name>A0A8H7Q2Y2_9FUNG</name>
<dbReference type="SUPFAM" id="SSF47072">
    <property type="entry name" value="Cysteine alpha-hairpin motif"/>
    <property type="match status" value="1"/>
</dbReference>
<keyword evidence="4" id="KW-1015">Disulfide bond</keyword>
<gene>
    <name evidence="5" type="ORF">INT44_002250</name>
</gene>
<dbReference type="GO" id="GO:0033108">
    <property type="term" value="P:mitochondrial respiratory chain complex assembly"/>
    <property type="evidence" value="ECO:0007669"/>
    <property type="project" value="TreeGrafter"/>
</dbReference>
<evidence type="ECO:0000256" key="4">
    <source>
        <dbReference type="ARBA" id="ARBA00023157"/>
    </source>
</evidence>
<comment type="subcellular location">
    <subcellularLocation>
        <location evidence="2">Mitochondrion intermembrane space</location>
    </subcellularLocation>
</comment>
<dbReference type="PROSITE" id="PS51808">
    <property type="entry name" value="CHCH"/>
    <property type="match status" value="1"/>
</dbReference>